<evidence type="ECO:0000256" key="19">
    <source>
        <dbReference type="SAM" id="Coils"/>
    </source>
</evidence>
<evidence type="ECO:0000256" key="17">
    <source>
        <dbReference type="ARBA" id="ARBA00069790"/>
    </source>
</evidence>
<keyword evidence="7" id="KW-0597">Phosphoprotein</keyword>
<dbReference type="FunCoup" id="A0A1V9XML0">
    <property type="interactions" value="631"/>
</dbReference>
<feature type="compositionally biased region" description="Low complexity" evidence="20">
    <location>
        <begin position="854"/>
        <end position="880"/>
    </location>
</feature>
<dbReference type="GO" id="GO:0061709">
    <property type="term" value="P:reticulophagy"/>
    <property type="evidence" value="ECO:0007669"/>
    <property type="project" value="TreeGrafter"/>
</dbReference>
<proteinExistence type="predicted"/>
<evidence type="ECO:0000256" key="6">
    <source>
        <dbReference type="ARBA" id="ARBA00022490"/>
    </source>
</evidence>
<evidence type="ECO:0000256" key="8">
    <source>
        <dbReference type="ARBA" id="ARBA00022927"/>
    </source>
</evidence>
<evidence type="ECO:0000256" key="13">
    <source>
        <dbReference type="ARBA" id="ARBA00023228"/>
    </source>
</evidence>
<dbReference type="Proteomes" id="UP000192247">
    <property type="component" value="Unassembled WGS sequence"/>
</dbReference>
<evidence type="ECO:0000256" key="18">
    <source>
        <dbReference type="ARBA" id="ARBA00080154"/>
    </source>
</evidence>
<keyword evidence="6" id="KW-0963">Cytoplasm</keyword>
<dbReference type="Pfam" id="PF04108">
    <property type="entry name" value="ATG17_like"/>
    <property type="match status" value="1"/>
</dbReference>
<gene>
    <name evidence="22" type="ORF">BIW11_03371</name>
</gene>
<feature type="region of interest" description="Disordered" evidence="20">
    <location>
        <begin position="903"/>
        <end position="930"/>
    </location>
</feature>
<evidence type="ECO:0000256" key="10">
    <source>
        <dbReference type="ARBA" id="ARBA00023015"/>
    </source>
</evidence>
<comment type="function">
    <text evidence="16">Involved in autophagy. Regulates early events but also late events of autophagosome formation through direct interaction with Atg16L1. Required for the formation of the autophagosome-like double-membrane structure that surrounds the Salmonella-containing vacuole (SCV) during S.typhimurium infection and subsequent xenophagy. Involved in repair of DNA damage caused by ionizing radiation, which subsequently improves cell survival by decreasing apoptosis. Inhibits PTK2/FAK1 and PTK2B/PYK2 kinase activity, affecting their downstream signaling pathways. Plays a role as a modulator of TGF-beta-signaling by restricting substrate specificity of RNF111. Functions as a DNA-binding transcription factor. Is a potent regulator of the RB1 pathway through induction of RB1 expression. Plays a crucial role in muscular differentiation. Plays an indispensable role in fetal hematopoiesis and in the regulation of neuronal homeostasis.</text>
</comment>
<sequence length="1191" mass="131664">MLFIFSVEKGTMLTFEMDFAYQSVDNLKGAIAQTQSIPIEKQVLLISGGECLSNTRAVASYGAGTDTNPIFLFNKALYIDVQSPNSPEAGRHQFSNPHAERQENLILQRLNAYCDIGDASMTTIKMRTQLAQELMELSAQEAKLCRQKVHEQHLQQQAWSAVIANLEDAIAAFQKRAAKFVDMFEAFTQRQSEFQIVLDNFPEDNKILARVPLLPGLTLSSQQNSSGSTEASSAEEGPATLLEYVLRSNPSSSLVALADSCRKGLAQMNGELLEEIRKKVNELVDKTSQRTFKYIGGLEDRLSGLEELMRKADGLVAEQEPICQHFLIMQAKASKLKDSDRQSVIANICQAQPDELRRMHQEYIHLKDITRRCSVAKEELCKNLRYRLHYITHVEGNISEQSTNLAVYEKRIASLIKGLSKMEQIHIAPQIYVKSVAEVIRRKRFSTQFLKWAGSLSTHCKEVYRSELAKRRAYREQTRSHFVRALFSGLDDVPPPYATTTPTAFDDRLPPVELADVERLRQAMPANLAGLLEMSISLPSLSLMDVDNASHSASDISSKKTVESDAASHQEVRAFEMPTTTSLADPGYVTDNSNNVVMELSVEKAAAAPDSDVGTREQKICTDVLHCEDVRTKLCVLVSELRTMVGGFAEDTTALAHELTRWTGELQSDASEVAAVMAEIVQRAQSKEKSLEERLEIEQHKLKDAQAEIDIYYDQLRQMKEFVDHSKNEMKLMQDDYESRLTKLQLEHELEMESVGTRHAQRVLELDVRVEELQEKNRKLQVAHDEQAAQLWKATADCDDRLARLREEFAERELSMRENLERQHKNELESLRCRYKLTASVMSTSSGTLGSDAGSSYSPPLGGPGEVASPPGSSASPSSEIENRWRLREMELQEKIRQLERTLQERSNDPPAASACAAASAGPSGATDMDTSCTSAFTSSQFMADSQYRVMAESTSGAVLGSSSSGPLVESTVVRLATSSPSGGTASAIELIEQLRGKEAELLRIQMRIVATCGTGSLPSLSSDRLSILSCVHGDLVLVAYDENRESYMIFMLSSLPYFLHKDSLGELGLSTDPEQWPKRWIIGEVVDKEHCEARRAVNRYKLAVGTRFYRVRVRPWDRKGAVRREQERRQMLKAMTAAAQGGAAAGSAPAGSAPAGGGGAATRTGANAPEVVSNAPSGAASPVASPATSI</sequence>
<dbReference type="STRING" id="418985.A0A1V9XML0"/>
<dbReference type="GO" id="GO:0000422">
    <property type="term" value="P:autophagy of mitochondrion"/>
    <property type="evidence" value="ECO:0007669"/>
    <property type="project" value="TreeGrafter"/>
</dbReference>
<evidence type="ECO:0000256" key="9">
    <source>
        <dbReference type="ARBA" id="ARBA00023006"/>
    </source>
</evidence>
<dbReference type="PANTHER" id="PTHR13222">
    <property type="entry name" value="RB1-INDUCIBLE COILED-COIL"/>
    <property type="match status" value="1"/>
</dbReference>
<evidence type="ECO:0000256" key="16">
    <source>
        <dbReference type="ARBA" id="ARBA00053494"/>
    </source>
</evidence>
<dbReference type="SUPFAM" id="SSF54236">
    <property type="entry name" value="Ubiquitin-like"/>
    <property type="match status" value="1"/>
</dbReference>
<dbReference type="OrthoDB" id="6435430at2759"/>
<feature type="compositionally biased region" description="Low complexity" evidence="20">
    <location>
        <begin position="1162"/>
        <end position="1191"/>
    </location>
</feature>
<keyword evidence="11 19" id="KW-0175">Coiled coil</keyword>
<keyword evidence="23" id="KW-1185">Reference proteome</keyword>
<evidence type="ECO:0000256" key="12">
    <source>
        <dbReference type="ARBA" id="ARBA00023163"/>
    </source>
</evidence>
<dbReference type="EMBL" id="MNPL01007469">
    <property type="protein sequence ID" value="OQR74744.1"/>
    <property type="molecule type" value="Genomic_DNA"/>
</dbReference>
<dbReference type="GO" id="GO:0031090">
    <property type="term" value="C:organelle membrane"/>
    <property type="evidence" value="ECO:0007669"/>
    <property type="project" value="UniProtKB-ARBA"/>
</dbReference>
<accession>A0A1V9XML0</accession>
<comment type="subcellular location">
    <subcellularLocation>
        <location evidence="4">Cytoplasm</location>
        <location evidence="4">Cytosol</location>
    </subcellularLocation>
    <subcellularLocation>
        <location evidence="3">Lysosome</location>
    </subcellularLocation>
    <subcellularLocation>
        <location evidence="1">Nucleus</location>
    </subcellularLocation>
    <subcellularLocation>
        <location evidence="2">Preautophagosomal structure</location>
    </subcellularLocation>
</comment>
<keyword evidence="9" id="KW-0072">Autophagy</keyword>
<dbReference type="Gene3D" id="3.10.20.90">
    <property type="entry name" value="Phosphatidylinositol 3-kinase Catalytic Subunit, Chain A, domain 1"/>
    <property type="match status" value="1"/>
</dbReference>
<dbReference type="PANTHER" id="PTHR13222:SF1">
    <property type="entry name" value="RB1-INDUCIBLE COILED-COIL PROTEIN 1"/>
    <property type="match status" value="1"/>
</dbReference>
<dbReference type="GO" id="GO:0000045">
    <property type="term" value="P:autophagosome assembly"/>
    <property type="evidence" value="ECO:0007669"/>
    <property type="project" value="InterPro"/>
</dbReference>
<evidence type="ECO:0000256" key="5">
    <source>
        <dbReference type="ARBA" id="ARBA00022448"/>
    </source>
</evidence>
<dbReference type="InterPro" id="IPR000626">
    <property type="entry name" value="Ubiquitin-like_dom"/>
</dbReference>
<evidence type="ECO:0000256" key="11">
    <source>
        <dbReference type="ARBA" id="ARBA00023054"/>
    </source>
</evidence>
<keyword evidence="13" id="KW-0458">Lysosome</keyword>
<keyword evidence="12" id="KW-0804">Transcription</keyword>
<dbReference type="GO" id="GO:0005764">
    <property type="term" value="C:lysosome"/>
    <property type="evidence" value="ECO:0007669"/>
    <property type="project" value="UniProtKB-SubCell"/>
</dbReference>
<name>A0A1V9XML0_9ACAR</name>
<dbReference type="GO" id="GO:0034517">
    <property type="term" value="P:ribophagy"/>
    <property type="evidence" value="ECO:0007669"/>
    <property type="project" value="TreeGrafter"/>
</dbReference>
<evidence type="ECO:0000256" key="3">
    <source>
        <dbReference type="ARBA" id="ARBA00004371"/>
    </source>
</evidence>
<dbReference type="Pfam" id="PF10377">
    <property type="entry name" value="ATG11"/>
    <property type="match status" value="1"/>
</dbReference>
<dbReference type="GO" id="GO:0034727">
    <property type="term" value="P:piecemeal microautophagy of the nucleus"/>
    <property type="evidence" value="ECO:0007669"/>
    <property type="project" value="TreeGrafter"/>
</dbReference>
<dbReference type="GO" id="GO:1990316">
    <property type="term" value="C:Atg1/ULK1 kinase complex"/>
    <property type="evidence" value="ECO:0007669"/>
    <property type="project" value="TreeGrafter"/>
</dbReference>
<feature type="region of interest" description="Disordered" evidence="20">
    <location>
        <begin position="844"/>
        <end position="881"/>
    </location>
</feature>
<dbReference type="AlphaFoldDB" id="A0A1V9XML0"/>
<keyword evidence="5" id="KW-0813">Transport</keyword>
<evidence type="ECO:0000256" key="15">
    <source>
        <dbReference type="ARBA" id="ARBA00023306"/>
    </source>
</evidence>
<evidence type="ECO:0000256" key="14">
    <source>
        <dbReference type="ARBA" id="ARBA00023242"/>
    </source>
</evidence>
<evidence type="ECO:0000313" key="22">
    <source>
        <dbReference type="EMBL" id="OQR74744.1"/>
    </source>
</evidence>
<keyword evidence="8" id="KW-0653">Protein transport</keyword>
<dbReference type="InterPro" id="IPR040040">
    <property type="entry name" value="ATG11"/>
</dbReference>
<comment type="caution">
    <text evidence="22">The sequence shown here is derived from an EMBL/GenBank/DDBJ whole genome shotgun (WGS) entry which is preliminary data.</text>
</comment>
<dbReference type="InterPro" id="IPR019460">
    <property type="entry name" value="Atg11_C"/>
</dbReference>
<evidence type="ECO:0000313" key="23">
    <source>
        <dbReference type="Proteomes" id="UP000192247"/>
    </source>
</evidence>
<feature type="compositionally biased region" description="Low complexity" evidence="20">
    <location>
        <begin position="1144"/>
        <end position="1154"/>
    </location>
</feature>
<protein>
    <recommendedName>
        <fullName evidence="17">RB1-inducible coiled-coil protein 1</fullName>
    </recommendedName>
    <alternativeName>
        <fullName evidence="18">FAK family kinase-interacting protein of 200 kDa</fullName>
    </alternativeName>
</protein>
<evidence type="ECO:0000259" key="21">
    <source>
        <dbReference type="PROSITE" id="PS50053"/>
    </source>
</evidence>
<keyword evidence="14" id="KW-0539">Nucleus</keyword>
<dbReference type="FunFam" id="3.10.20.90:FF:000049">
    <property type="entry name" value="RB1-inducible coiled-coil protein 1 isoform X1"/>
    <property type="match status" value="1"/>
</dbReference>
<dbReference type="GO" id="GO:0005829">
    <property type="term" value="C:cytosol"/>
    <property type="evidence" value="ECO:0007669"/>
    <property type="project" value="UniProtKB-SubCell"/>
</dbReference>
<dbReference type="InParanoid" id="A0A1V9XML0"/>
<evidence type="ECO:0000256" key="7">
    <source>
        <dbReference type="ARBA" id="ARBA00022553"/>
    </source>
</evidence>
<dbReference type="CDD" id="cd17060">
    <property type="entry name" value="Ubl_RB1CC1"/>
    <property type="match status" value="1"/>
</dbReference>
<feature type="region of interest" description="Disordered" evidence="20">
    <location>
        <begin position="1144"/>
        <end position="1191"/>
    </location>
</feature>
<dbReference type="GO" id="GO:0034045">
    <property type="term" value="C:phagophore assembly site membrane"/>
    <property type="evidence" value="ECO:0007669"/>
    <property type="project" value="TreeGrafter"/>
</dbReference>
<dbReference type="InterPro" id="IPR045326">
    <property type="entry name" value="ATG17-like_dom"/>
</dbReference>
<dbReference type="GO" id="GO:0015031">
    <property type="term" value="P:protein transport"/>
    <property type="evidence" value="ECO:0007669"/>
    <property type="project" value="UniProtKB-KW"/>
</dbReference>
<dbReference type="GO" id="GO:0008285">
    <property type="term" value="P:negative regulation of cell population proliferation"/>
    <property type="evidence" value="ECO:0007669"/>
    <property type="project" value="UniProtKB-ARBA"/>
</dbReference>
<organism evidence="22 23">
    <name type="scientific">Tropilaelaps mercedesae</name>
    <dbReference type="NCBI Taxonomy" id="418985"/>
    <lineage>
        <taxon>Eukaryota</taxon>
        <taxon>Metazoa</taxon>
        <taxon>Ecdysozoa</taxon>
        <taxon>Arthropoda</taxon>
        <taxon>Chelicerata</taxon>
        <taxon>Arachnida</taxon>
        <taxon>Acari</taxon>
        <taxon>Parasitiformes</taxon>
        <taxon>Mesostigmata</taxon>
        <taxon>Gamasina</taxon>
        <taxon>Dermanyssoidea</taxon>
        <taxon>Laelapidae</taxon>
        <taxon>Tropilaelaps</taxon>
    </lineage>
</organism>
<evidence type="ECO:0000256" key="1">
    <source>
        <dbReference type="ARBA" id="ARBA00004123"/>
    </source>
</evidence>
<dbReference type="GO" id="GO:0005634">
    <property type="term" value="C:nucleus"/>
    <property type="evidence" value="ECO:0007669"/>
    <property type="project" value="UniProtKB-SubCell"/>
</dbReference>
<keyword evidence="15" id="KW-0131">Cell cycle</keyword>
<evidence type="ECO:0000256" key="2">
    <source>
        <dbReference type="ARBA" id="ARBA00004329"/>
    </source>
</evidence>
<dbReference type="PROSITE" id="PS50053">
    <property type="entry name" value="UBIQUITIN_2"/>
    <property type="match status" value="1"/>
</dbReference>
<evidence type="ECO:0000256" key="4">
    <source>
        <dbReference type="ARBA" id="ARBA00004514"/>
    </source>
</evidence>
<dbReference type="GO" id="GO:0061723">
    <property type="term" value="P:glycophagy"/>
    <property type="evidence" value="ECO:0007669"/>
    <property type="project" value="TreeGrafter"/>
</dbReference>
<keyword evidence="10" id="KW-0805">Transcription regulation</keyword>
<feature type="coiled-coil region" evidence="19">
    <location>
        <begin position="681"/>
        <end position="790"/>
    </location>
</feature>
<dbReference type="GO" id="GO:0060090">
    <property type="term" value="F:molecular adaptor activity"/>
    <property type="evidence" value="ECO:0007669"/>
    <property type="project" value="TreeGrafter"/>
</dbReference>
<dbReference type="GO" id="GO:0019901">
    <property type="term" value="F:protein kinase binding"/>
    <property type="evidence" value="ECO:0007669"/>
    <property type="project" value="UniProtKB-ARBA"/>
</dbReference>
<evidence type="ECO:0000256" key="20">
    <source>
        <dbReference type="SAM" id="MobiDB-lite"/>
    </source>
</evidence>
<reference evidence="22 23" key="1">
    <citation type="journal article" date="2017" name="Gigascience">
        <title>Draft genome of the honey bee ectoparasitic mite, Tropilaelaps mercedesae, is shaped by the parasitic life history.</title>
        <authorList>
            <person name="Dong X."/>
            <person name="Armstrong S.D."/>
            <person name="Xia D."/>
            <person name="Makepeace B.L."/>
            <person name="Darby A.C."/>
            <person name="Kadowaki T."/>
        </authorList>
    </citation>
    <scope>NUCLEOTIDE SEQUENCE [LARGE SCALE GENOMIC DNA]</scope>
    <source>
        <strain evidence="22">Wuxi-XJTLU</strain>
    </source>
</reference>
<dbReference type="InterPro" id="IPR029071">
    <property type="entry name" value="Ubiquitin-like_domsf"/>
</dbReference>
<feature type="domain" description="Ubiquitin-like" evidence="21">
    <location>
        <begin position="22"/>
        <end position="62"/>
    </location>
</feature>
<feature type="compositionally biased region" description="Low complexity" evidence="20">
    <location>
        <begin position="910"/>
        <end position="926"/>
    </location>
</feature>